<dbReference type="AlphaFoldDB" id="A0A127F8N6"/>
<evidence type="ECO:0000313" key="2">
    <source>
        <dbReference type="EMBL" id="AMN46796.1"/>
    </source>
</evidence>
<organism evidence="2 3">
    <name type="scientific">Steroidobacter denitrificans</name>
    <dbReference type="NCBI Taxonomy" id="465721"/>
    <lineage>
        <taxon>Bacteria</taxon>
        <taxon>Pseudomonadati</taxon>
        <taxon>Pseudomonadota</taxon>
        <taxon>Gammaproteobacteria</taxon>
        <taxon>Steroidobacterales</taxon>
        <taxon>Steroidobacteraceae</taxon>
        <taxon>Steroidobacter</taxon>
    </lineage>
</organism>
<sequence length="390" mass="41378">MIRWDRVFSAPSATSVYAERNRSVEKLRHNEAIMHKVKIPFLAAVMVTAALLTSTLAAAQQPDGYIAGEKWRMKMSMSMEGFSMPAMTSEVCTPLDKGADEPSVPVDGNCQVSNYKRSGNTESFRMVCGGPNPMEGTMEITRDGPDQYRGKMIAKSKDGEMTMHYEGTRLPGSCDAAEVTRAANKAIAQQEAQIAKAQAEICKNARQSVVFGAGAFSGTNPQCTNAADKQAFCTAARSYDGFGQLLYTDQEYARLGSEQRLATSAAAACGFDAVAHRSQLCSGAQGAGQWGFLARNCSELADVLASRECAGRAFTGADSVAPEFRDFCSAYALGSNAPPPGIDTAGGVGPAGQPAGSVDPQDGEGSQSVSEKAKESVKESLNKLRGILRR</sequence>
<protein>
    <recommendedName>
        <fullName evidence="4">DUF3617 family protein</fullName>
    </recommendedName>
</protein>
<dbReference type="KEGG" id="sdf:ACG33_06725"/>
<name>A0A127F8N6_STEDE</name>
<keyword evidence="3" id="KW-1185">Reference proteome</keyword>
<feature type="compositionally biased region" description="Basic and acidic residues" evidence="1">
    <location>
        <begin position="371"/>
        <end position="382"/>
    </location>
</feature>
<evidence type="ECO:0000313" key="3">
    <source>
        <dbReference type="Proteomes" id="UP000070250"/>
    </source>
</evidence>
<dbReference type="Proteomes" id="UP000070250">
    <property type="component" value="Chromosome"/>
</dbReference>
<dbReference type="OrthoDB" id="7056323at2"/>
<evidence type="ECO:0008006" key="4">
    <source>
        <dbReference type="Google" id="ProtNLM"/>
    </source>
</evidence>
<feature type="region of interest" description="Disordered" evidence="1">
    <location>
        <begin position="341"/>
        <end position="390"/>
    </location>
</feature>
<evidence type="ECO:0000256" key="1">
    <source>
        <dbReference type="SAM" id="MobiDB-lite"/>
    </source>
</evidence>
<accession>A0A127F8N6</accession>
<dbReference type="InterPro" id="IPR022061">
    <property type="entry name" value="DUF3617"/>
</dbReference>
<dbReference type="EMBL" id="CP011971">
    <property type="protein sequence ID" value="AMN46796.1"/>
    <property type="molecule type" value="Genomic_DNA"/>
</dbReference>
<proteinExistence type="predicted"/>
<dbReference type="STRING" id="465721.ACG33_06725"/>
<gene>
    <name evidence="2" type="ORF">ACG33_06725</name>
</gene>
<dbReference type="Pfam" id="PF12276">
    <property type="entry name" value="DUF3617"/>
    <property type="match status" value="1"/>
</dbReference>
<reference evidence="2 3" key="1">
    <citation type="submission" date="2015-06" db="EMBL/GenBank/DDBJ databases">
        <title>A Comprehensive Approach to Explore the Metabolic and Phylogenetic Diversity of Bacterial Steroid Degradation in the Environment: Testosterone as an Example.</title>
        <authorList>
            <person name="Yang F.-C."/>
            <person name="Chen Y.-L."/>
            <person name="Yu C.-P."/>
            <person name="Tang S.-L."/>
            <person name="Wang P.-H."/>
            <person name="Ismail W."/>
            <person name="Wang C.-H."/>
            <person name="Yang C.-Y."/>
            <person name="Chiang Y.-R."/>
        </authorList>
    </citation>
    <scope>NUCLEOTIDE SEQUENCE [LARGE SCALE GENOMIC DNA]</scope>
    <source>
        <strain evidence="2 3">DSM 18526</strain>
    </source>
</reference>